<organism evidence="4 5">
    <name type="scientific">Gossypium aridum</name>
    <name type="common">American cotton</name>
    <name type="synonym">Erioxylum aridum</name>
    <dbReference type="NCBI Taxonomy" id="34290"/>
    <lineage>
        <taxon>Eukaryota</taxon>
        <taxon>Viridiplantae</taxon>
        <taxon>Streptophyta</taxon>
        <taxon>Embryophyta</taxon>
        <taxon>Tracheophyta</taxon>
        <taxon>Spermatophyta</taxon>
        <taxon>Magnoliopsida</taxon>
        <taxon>eudicotyledons</taxon>
        <taxon>Gunneridae</taxon>
        <taxon>Pentapetalae</taxon>
        <taxon>rosids</taxon>
        <taxon>malvids</taxon>
        <taxon>Malvales</taxon>
        <taxon>Malvaceae</taxon>
        <taxon>Malvoideae</taxon>
        <taxon>Gossypium</taxon>
    </lineage>
</organism>
<keyword evidence="1" id="KW-0479">Metal-binding</keyword>
<dbReference type="InterPro" id="IPR001878">
    <property type="entry name" value="Znf_CCHC"/>
</dbReference>
<proteinExistence type="predicted"/>
<keyword evidence="5" id="KW-1185">Reference proteome</keyword>
<feature type="region of interest" description="Disordered" evidence="2">
    <location>
        <begin position="68"/>
        <end position="87"/>
    </location>
</feature>
<reference evidence="4 5" key="1">
    <citation type="journal article" date="2019" name="Genome Biol. Evol.">
        <title>Insights into the evolution of the New World diploid cottons (Gossypium, subgenus Houzingenia) based on genome sequencing.</title>
        <authorList>
            <person name="Grover C.E."/>
            <person name="Arick M.A. 2nd"/>
            <person name="Thrash A."/>
            <person name="Conover J.L."/>
            <person name="Sanders W.S."/>
            <person name="Peterson D.G."/>
            <person name="Frelichowski J.E."/>
            <person name="Scheffler J.A."/>
            <person name="Scheffler B.E."/>
            <person name="Wendel J.F."/>
        </authorList>
    </citation>
    <scope>NUCLEOTIDE SEQUENCE [LARGE SCALE GENOMIC DNA]</scope>
    <source>
        <strain evidence="4">185</strain>
        <tissue evidence="4">Leaf</tissue>
    </source>
</reference>
<feature type="domain" description="CCHC-type" evidence="3">
    <location>
        <begin position="14"/>
        <end position="29"/>
    </location>
</feature>
<dbReference type="PROSITE" id="PS50158">
    <property type="entry name" value="ZF_CCHC"/>
    <property type="match status" value="1"/>
</dbReference>
<evidence type="ECO:0000256" key="2">
    <source>
        <dbReference type="SAM" id="MobiDB-lite"/>
    </source>
</evidence>
<accession>A0A7J8X4T0</accession>
<comment type="caution">
    <text evidence="4">The sequence shown here is derived from an EMBL/GenBank/DDBJ whole genome shotgun (WGS) entry which is preliminary data.</text>
</comment>
<feature type="compositionally biased region" description="Polar residues" evidence="2">
    <location>
        <begin position="73"/>
        <end position="87"/>
    </location>
</feature>
<dbReference type="GO" id="GO:0008270">
    <property type="term" value="F:zinc ion binding"/>
    <property type="evidence" value="ECO:0007669"/>
    <property type="project" value="UniProtKB-KW"/>
</dbReference>
<sequence>MGKVMKFDFKADICFLCGKYGHVRDLCPSDESEKCRDEDKEGIKVVIPEKVKSMAALDPFGPRMFVERKSRRNQSSNDADMSGLEQTMQAKDFDGIKAHFNPEFEGPMGVGVQLTNDILDPASHSIVG</sequence>
<dbReference type="EMBL" id="JABFAA010000005">
    <property type="protein sequence ID" value="MBA0682286.1"/>
    <property type="molecule type" value="Genomic_DNA"/>
</dbReference>
<keyword evidence="1" id="KW-0862">Zinc</keyword>
<evidence type="ECO:0000256" key="1">
    <source>
        <dbReference type="PROSITE-ProRule" id="PRU00047"/>
    </source>
</evidence>
<dbReference type="Proteomes" id="UP000593577">
    <property type="component" value="Unassembled WGS sequence"/>
</dbReference>
<name>A0A7J8X4T0_GOSAI</name>
<dbReference type="InterPro" id="IPR036875">
    <property type="entry name" value="Znf_CCHC_sf"/>
</dbReference>
<dbReference type="AlphaFoldDB" id="A0A7J8X4T0"/>
<evidence type="ECO:0000313" key="5">
    <source>
        <dbReference type="Proteomes" id="UP000593577"/>
    </source>
</evidence>
<evidence type="ECO:0000259" key="3">
    <source>
        <dbReference type="PROSITE" id="PS50158"/>
    </source>
</evidence>
<evidence type="ECO:0000313" key="4">
    <source>
        <dbReference type="EMBL" id="MBA0682286.1"/>
    </source>
</evidence>
<gene>
    <name evidence="4" type="ORF">Goari_024016</name>
</gene>
<keyword evidence="1" id="KW-0863">Zinc-finger</keyword>
<protein>
    <recommendedName>
        <fullName evidence="3">CCHC-type domain-containing protein</fullName>
    </recommendedName>
</protein>
<dbReference type="GO" id="GO:0003676">
    <property type="term" value="F:nucleic acid binding"/>
    <property type="evidence" value="ECO:0007669"/>
    <property type="project" value="InterPro"/>
</dbReference>
<dbReference type="SUPFAM" id="SSF57756">
    <property type="entry name" value="Retrovirus zinc finger-like domains"/>
    <property type="match status" value="1"/>
</dbReference>